<dbReference type="PANTHER" id="PTHR12956">
    <property type="entry name" value="ALKALINE CERAMIDASE-RELATED"/>
    <property type="match status" value="1"/>
</dbReference>
<dbReference type="Proteomes" id="UP001415857">
    <property type="component" value="Unassembled WGS sequence"/>
</dbReference>
<keyword evidence="2" id="KW-0472">Membrane</keyword>
<feature type="transmembrane region" description="Helical" evidence="2">
    <location>
        <begin position="63"/>
        <end position="83"/>
    </location>
</feature>
<comment type="caution">
    <text evidence="4">The sequence shown here is derived from an EMBL/GenBank/DDBJ whole genome shotgun (WGS) entry which is preliminary data.</text>
</comment>
<dbReference type="InterPro" id="IPR006852">
    <property type="entry name" value="TOD1_MUCI70"/>
</dbReference>
<reference evidence="4 5" key="1">
    <citation type="journal article" date="2024" name="Plant J.">
        <title>Genome sequences and population genomics reveal climatic adaptation and genomic divergence between two closely related sweetgum species.</title>
        <authorList>
            <person name="Xu W.Q."/>
            <person name="Ren C.Q."/>
            <person name="Zhang X.Y."/>
            <person name="Comes H.P."/>
            <person name="Liu X.H."/>
            <person name="Li Y.G."/>
            <person name="Kettle C.J."/>
            <person name="Jalonen R."/>
            <person name="Gaisberger H."/>
            <person name="Ma Y.Z."/>
            <person name="Qiu Y.X."/>
        </authorList>
    </citation>
    <scope>NUCLEOTIDE SEQUENCE [LARGE SCALE GENOMIC DNA]</scope>
    <source>
        <strain evidence="4">Hangzhou</strain>
    </source>
</reference>
<evidence type="ECO:0000313" key="4">
    <source>
        <dbReference type="EMBL" id="KAK9269504.1"/>
    </source>
</evidence>
<dbReference type="AlphaFoldDB" id="A0AAP0R632"/>
<gene>
    <name evidence="4" type="ORF">L1049_001279</name>
</gene>
<dbReference type="PANTHER" id="PTHR12956:SF61">
    <property type="entry name" value="TRNA (MET) CYTIDINE ACETYLTRANSFERASE-RELATED"/>
    <property type="match status" value="1"/>
</dbReference>
<dbReference type="Pfam" id="PF04765">
    <property type="entry name" value="TOD1_MUCI70"/>
    <property type="match status" value="1"/>
</dbReference>
<organism evidence="4 5">
    <name type="scientific">Liquidambar formosana</name>
    <name type="common">Formosan gum</name>
    <dbReference type="NCBI Taxonomy" id="63359"/>
    <lineage>
        <taxon>Eukaryota</taxon>
        <taxon>Viridiplantae</taxon>
        <taxon>Streptophyta</taxon>
        <taxon>Embryophyta</taxon>
        <taxon>Tracheophyta</taxon>
        <taxon>Spermatophyta</taxon>
        <taxon>Magnoliopsida</taxon>
        <taxon>eudicotyledons</taxon>
        <taxon>Gunneridae</taxon>
        <taxon>Pentapetalae</taxon>
        <taxon>Saxifragales</taxon>
        <taxon>Altingiaceae</taxon>
        <taxon>Liquidambar</taxon>
    </lineage>
</organism>
<accession>A0AAP0R632</accession>
<feature type="domain" description="TOD1/MUCI70 glycosyltransferase-like" evidence="3">
    <location>
        <begin position="209"/>
        <end position="434"/>
    </location>
</feature>
<name>A0AAP0R632_LIQFO</name>
<protein>
    <recommendedName>
        <fullName evidence="3">TOD1/MUCI70 glycosyltransferase-like domain-containing protein</fullName>
    </recommendedName>
</protein>
<keyword evidence="2" id="KW-0812">Transmembrane</keyword>
<feature type="compositionally biased region" description="Basic and acidic residues" evidence="1">
    <location>
        <begin position="118"/>
        <end position="128"/>
    </location>
</feature>
<keyword evidence="2" id="KW-1133">Transmembrane helix</keyword>
<proteinExistence type="predicted"/>
<dbReference type="InterPro" id="IPR048354">
    <property type="entry name" value="TOD1_MUCI70_glycTrfase_dom"/>
</dbReference>
<dbReference type="SUPFAM" id="SSF101447">
    <property type="entry name" value="Formin homology 2 domain (FH2 domain)"/>
    <property type="match status" value="1"/>
</dbReference>
<sequence>MTGGSLGLRTGSYGSLQQQVPNGLLQTQTSFIVRKPSKMVLSGSRERERFIHTIRRYLARGRVGMFTLFAFALLAFALGFFAANREAAGNTSLNTAQQVQNMGSYVNMTARYPISISPRKEDNQKENGSRALNNVTPPPPPPHAPVDAVDDVHFRPLGHQCDNFAFPPPPPPDRRRIGPRPCPVCYLPVEQAMRSMPSSPSASPVLRNLTYVLDENPLKTERHGGPDFGGYPSLKQRNDSFDMKESMTVHCGFVKGNKPGRQTGFDIDEADLTELEQSHEVIVASAIFGNYDIIQQPQNISEIARKNVPFYMFIDEETEAFMKNSSALDSTKRVGLWRIVVVRNTPYMDARRNGKVPKLLLHRIFPNVRYSIWIDGKLQLVVDPYQILERFLWRSNASFAISRHYRRFDVFEEAEANKLLGNMTMPPLITRLNFIKRRV</sequence>
<evidence type="ECO:0000259" key="3">
    <source>
        <dbReference type="Pfam" id="PF04765"/>
    </source>
</evidence>
<feature type="region of interest" description="Disordered" evidence="1">
    <location>
        <begin position="117"/>
        <end position="142"/>
    </location>
</feature>
<evidence type="ECO:0000256" key="2">
    <source>
        <dbReference type="SAM" id="Phobius"/>
    </source>
</evidence>
<evidence type="ECO:0000313" key="5">
    <source>
        <dbReference type="Proteomes" id="UP001415857"/>
    </source>
</evidence>
<dbReference type="EMBL" id="JBBPBK010000015">
    <property type="protein sequence ID" value="KAK9269504.1"/>
    <property type="molecule type" value="Genomic_DNA"/>
</dbReference>
<keyword evidence="5" id="KW-1185">Reference proteome</keyword>
<evidence type="ECO:0000256" key="1">
    <source>
        <dbReference type="SAM" id="MobiDB-lite"/>
    </source>
</evidence>